<proteinExistence type="predicted"/>
<sequence>VSLPLEGLTVVEGSAFVAAPSGGMTLAQLGADVIRFDRIGGGIDHRRWPLTPDGASLYWNGLNKGKRSLVVDLGDPEAQDLVAELVGRAGNFLTNFPAVGWLSYEALRRRRDDLVMVAITGNHDGTTAVDYTVNCAVGYPSATGHGDDPRPVNNVVPAWDLMCGQMAAVGLLAADRRRILEGVGDLVTLALADVALATVSMLGSLAEAQLLGTQREAIGNDLYGAYGSDFPTGDGRRVMVVAISPKQWRGLQAATGTTDAVEALADELGIDFADEGERYLARDRLGGLFEPWFAARTLDEVASGLDAKGVCWGPYRTFLELVDEDPRCSTANPLFNDLDQPGVGRHLVSGSPLAFAGVEGRGAATAPRLGQHTEQVLADDLGLGEAEIGSLVDRGVVATAD</sequence>
<dbReference type="EMBL" id="UINC01021809">
    <property type="protein sequence ID" value="SVA90163.1"/>
    <property type="molecule type" value="Genomic_DNA"/>
</dbReference>
<dbReference type="PANTHER" id="PTHR48228">
    <property type="entry name" value="SUCCINYL-COA--D-CITRAMALATE COA-TRANSFERASE"/>
    <property type="match status" value="1"/>
</dbReference>
<reference evidence="1" key="1">
    <citation type="submission" date="2018-05" db="EMBL/GenBank/DDBJ databases">
        <authorList>
            <person name="Lanie J.A."/>
            <person name="Ng W.-L."/>
            <person name="Kazmierczak K.M."/>
            <person name="Andrzejewski T.M."/>
            <person name="Davidsen T.M."/>
            <person name="Wayne K.J."/>
            <person name="Tettelin H."/>
            <person name="Glass J.I."/>
            <person name="Rusch D."/>
            <person name="Podicherti R."/>
            <person name="Tsui H.-C.T."/>
            <person name="Winkler M.E."/>
        </authorList>
    </citation>
    <scope>NUCLEOTIDE SEQUENCE</scope>
</reference>
<dbReference type="InterPro" id="IPR044855">
    <property type="entry name" value="CoA-Trfase_III_dom3_sf"/>
</dbReference>
<dbReference type="Gene3D" id="3.40.50.10540">
    <property type="entry name" value="Crotonobetainyl-coa:carnitine coa-transferase, domain 1"/>
    <property type="match status" value="1"/>
</dbReference>
<evidence type="ECO:0008006" key="2">
    <source>
        <dbReference type="Google" id="ProtNLM"/>
    </source>
</evidence>
<gene>
    <name evidence="1" type="ORF">METZ01_LOCUS143017</name>
</gene>
<accession>A0A381ZN39</accession>
<feature type="non-terminal residue" evidence="1">
    <location>
        <position position="1"/>
    </location>
</feature>
<dbReference type="PANTHER" id="PTHR48228:SF5">
    <property type="entry name" value="ALPHA-METHYLACYL-COA RACEMASE"/>
    <property type="match status" value="1"/>
</dbReference>
<name>A0A381ZN39_9ZZZZ</name>
<evidence type="ECO:0000313" key="1">
    <source>
        <dbReference type="EMBL" id="SVA90163.1"/>
    </source>
</evidence>
<dbReference type="InterPro" id="IPR003673">
    <property type="entry name" value="CoA-Trfase_fam_III"/>
</dbReference>
<dbReference type="Gene3D" id="3.30.1540.10">
    <property type="entry name" value="formyl-coa transferase, domain 3"/>
    <property type="match status" value="1"/>
</dbReference>
<organism evidence="1">
    <name type="scientific">marine metagenome</name>
    <dbReference type="NCBI Taxonomy" id="408172"/>
    <lineage>
        <taxon>unclassified sequences</taxon>
        <taxon>metagenomes</taxon>
        <taxon>ecological metagenomes</taxon>
    </lineage>
</organism>
<protein>
    <recommendedName>
        <fullName evidence="2">2-methylfumaryl-CoA isomerase</fullName>
    </recommendedName>
</protein>
<dbReference type="InterPro" id="IPR050509">
    <property type="entry name" value="CoA-transferase_III"/>
</dbReference>
<dbReference type="Pfam" id="PF02515">
    <property type="entry name" value="CoA_transf_3"/>
    <property type="match status" value="1"/>
</dbReference>
<dbReference type="AlphaFoldDB" id="A0A381ZN39"/>
<dbReference type="InterPro" id="IPR023606">
    <property type="entry name" value="CoA-Trfase_III_dom_1_sf"/>
</dbReference>
<dbReference type="GO" id="GO:0003824">
    <property type="term" value="F:catalytic activity"/>
    <property type="evidence" value="ECO:0007669"/>
    <property type="project" value="InterPro"/>
</dbReference>
<dbReference type="SUPFAM" id="SSF89796">
    <property type="entry name" value="CoA-transferase family III (CaiB/BaiF)"/>
    <property type="match status" value="1"/>
</dbReference>